<dbReference type="EMBL" id="CAKXAJ010025190">
    <property type="protein sequence ID" value="CAH2236188.1"/>
    <property type="molecule type" value="Genomic_DNA"/>
</dbReference>
<dbReference type="PANTHER" id="PTHR11465:SF9">
    <property type="entry name" value="CATALASE"/>
    <property type="match status" value="1"/>
</dbReference>
<dbReference type="Proteomes" id="UP000838756">
    <property type="component" value="Unassembled WGS sequence"/>
</dbReference>
<dbReference type="InterPro" id="IPR020835">
    <property type="entry name" value="Catalase_sf"/>
</dbReference>
<dbReference type="Pfam" id="PF00199">
    <property type="entry name" value="Catalase"/>
    <property type="match status" value="1"/>
</dbReference>
<evidence type="ECO:0000256" key="4">
    <source>
        <dbReference type="ARBA" id="ARBA00022723"/>
    </source>
</evidence>
<protein>
    <submittedName>
        <fullName evidence="10">Jg24083 protein</fullName>
    </submittedName>
</protein>
<keyword evidence="4 8" id="KW-0479">Metal-binding</keyword>
<dbReference type="GO" id="GO:0020037">
    <property type="term" value="F:heme binding"/>
    <property type="evidence" value="ECO:0007669"/>
    <property type="project" value="InterPro"/>
</dbReference>
<comment type="similarity">
    <text evidence="1">Belongs to the catalase family.</text>
</comment>
<dbReference type="GO" id="GO:0042744">
    <property type="term" value="P:hydrogen peroxide catabolic process"/>
    <property type="evidence" value="ECO:0007669"/>
    <property type="project" value="UniProtKB-KW"/>
</dbReference>
<dbReference type="AlphaFoldDB" id="A0A8S4RGS3"/>
<dbReference type="PROSITE" id="PS51402">
    <property type="entry name" value="CATALASE_3"/>
    <property type="match status" value="1"/>
</dbReference>
<dbReference type="GO" id="GO:0042542">
    <property type="term" value="P:response to hydrogen peroxide"/>
    <property type="evidence" value="ECO:0007669"/>
    <property type="project" value="TreeGrafter"/>
</dbReference>
<dbReference type="PIRSF" id="PIRSF038928">
    <property type="entry name" value="Catalase_clade1-3"/>
    <property type="match status" value="1"/>
</dbReference>
<dbReference type="InterPro" id="IPR018028">
    <property type="entry name" value="Catalase"/>
</dbReference>
<dbReference type="PANTHER" id="PTHR11465">
    <property type="entry name" value="CATALASE"/>
    <property type="match status" value="1"/>
</dbReference>
<evidence type="ECO:0000256" key="8">
    <source>
        <dbReference type="PIRSR" id="PIRSR038928-2"/>
    </source>
</evidence>
<feature type="domain" description="Catalase core" evidence="9">
    <location>
        <begin position="41"/>
        <end position="423"/>
    </location>
</feature>
<dbReference type="InterPro" id="IPR024711">
    <property type="entry name" value="Catalase_clade1/3"/>
</dbReference>
<evidence type="ECO:0000256" key="7">
    <source>
        <dbReference type="ARBA" id="ARBA00023324"/>
    </source>
</evidence>
<organism evidence="10 11">
    <name type="scientific">Pararge aegeria aegeria</name>
    <dbReference type="NCBI Taxonomy" id="348720"/>
    <lineage>
        <taxon>Eukaryota</taxon>
        <taxon>Metazoa</taxon>
        <taxon>Ecdysozoa</taxon>
        <taxon>Arthropoda</taxon>
        <taxon>Hexapoda</taxon>
        <taxon>Insecta</taxon>
        <taxon>Pterygota</taxon>
        <taxon>Neoptera</taxon>
        <taxon>Endopterygota</taxon>
        <taxon>Lepidoptera</taxon>
        <taxon>Glossata</taxon>
        <taxon>Ditrysia</taxon>
        <taxon>Papilionoidea</taxon>
        <taxon>Nymphalidae</taxon>
        <taxon>Satyrinae</taxon>
        <taxon>Satyrini</taxon>
        <taxon>Parargina</taxon>
        <taxon>Pararge</taxon>
    </lineage>
</organism>
<dbReference type="InterPro" id="IPR010582">
    <property type="entry name" value="Catalase_immune_responsive"/>
</dbReference>
<gene>
    <name evidence="10" type="primary">jg24083</name>
    <name evidence="10" type="ORF">PAEG_LOCUS13666</name>
</gene>
<keyword evidence="2" id="KW-0575">Peroxidase</keyword>
<keyword evidence="3 8" id="KW-0349">Heme</keyword>
<name>A0A8S4RGS3_9NEOP</name>
<evidence type="ECO:0000256" key="3">
    <source>
        <dbReference type="ARBA" id="ARBA00022617"/>
    </source>
</evidence>
<dbReference type="InterPro" id="IPR011614">
    <property type="entry name" value="Catalase_core"/>
</dbReference>
<dbReference type="GO" id="GO:0004096">
    <property type="term" value="F:catalase activity"/>
    <property type="evidence" value="ECO:0007669"/>
    <property type="project" value="UniProtKB-EC"/>
</dbReference>
<dbReference type="PRINTS" id="PR00067">
    <property type="entry name" value="CATALASE"/>
</dbReference>
<comment type="cofactor">
    <cofactor evidence="8">
        <name>heme</name>
        <dbReference type="ChEBI" id="CHEBI:30413"/>
    </cofactor>
</comment>
<evidence type="ECO:0000313" key="10">
    <source>
        <dbReference type="EMBL" id="CAH2236188.1"/>
    </source>
</evidence>
<keyword evidence="5" id="KW-0560">Oxidoreductase</keyword>
<keyword evidence="6 8" id="KW-0408">Iron</keyword>
<evidence type="ECO:0000259" key="9">
    <source>
        <dbReference type="SMART" id="SM01060"/>
    </source>
</evidence>
<evidence type="ECO:0000256" key="6">
    <source>
        <dbReference type="ARBA" id="ARBA00023004"/>
    </source>
</evidence>
<evidence type="ECO:0000256" key="1">
    <source>
        <dbReference type="ARBA" id="ARBA00005329"/>
    </source>
</evidence>
<sequence length="507" mass="57012">MLFFVLMLAAAAVAYDRSYDSARDHILDFKERTNESIGVLTTETGAPVSYKEASITLNKPLILNAHFMESINHIVTKNIPERIVHAKGTGAFGTFTVTHDFTDVCMADFLSEVGKQTKIAVRFSTTTGEKGTSDLNRDIRGFSVKFYTNDGNFDLVGINIPMFFYKDPHNFRSSVQGRRRNPSSNLMDIHTSWDFLSLLPESLNTFLTVFSDRSIPVSYSNMRGHAIHTYQVVNKYGESSFCRFNCEPTAGFKTLTAQEAKKLSSADPDYLTRDLYRLIADGDYPCWTLNAQVLNMTDVHKMGPDVFDATKQISQKLFPPVPIGKFCLNRNAKNFFAEVEQMAFCPGNVVKGILGAPDKLYEARVLAYRAAQVHRLGGNFNKIPVNCPFQTRTLTYNRDGVSPVGDNEGDAPNYYPNSFNGPEPYSPEFEPSLIQIEETKADNFEQSRELYAEDMTEDERVRLVNNLVESLAEVTDIVRVSLLKTFGKIHPDLRQRVAQGLNMTTCD</sequence>
<dbReference type="GO" id="GO:0046872">
    <property type="term" value="F:metal ion binding"/>
    <property type="evidence" value="ECO:0007669"/>
    <property type="project" value="UniProtKB-KW"/>
</dbReference>
<dbReference type="SUPFAM" id="SSF56634">
    <property type="entry name" value="Heme-dependent catalase-like"/>
    <property type="match status" value="1"/>
</dbReference>
<reference evidence="10" key="1">
    <citation type="submission" date="2022-03" db="EMBL/GenBank/DDBJ databases">
        <authorList>
            <person name="Lindestad O."/>
        </authorList>
    </citation>
    <scope>NUCLEOTIDE SEQUENCE</scope>
</reference>
<dbReference type="Pfam" id="PF06628">
    <property type="entry name" value="Catalase-rel"/>
    <property type="match status" value="1"/>
</dbReference>
<keyword evidence="7" id="KW-0376">Hydrogen peroxide</keyword>
<dbReference type="SMART" id="SM01060">
    <property type="entry name" value="Catalase"/>
    <property type="match status" value="1"/>
</dbReference>
<feature type="binding site" description="axial binding residue" evidence="8">
    <location>
        <position position="368"/>
    </location>
    <ligand>
        <name>heme</name>
        <dbReference type="ChEBI" id="CHEBI:30413"/>
    </ligand>
    <ligandPart>
        <name>Fe</name>
        <dbReference type="ChEBI" id="CHEBI:18248"/>
    </ligandPart>
</feature>
<comment type="caution">
    <text evidence="10">The sequence shown here is derived from an EMBL/GenBank/DDBJ whole genome shotgun (WGS) entry which is preliminary data.</text>
</comment>
<accession>A0A8S4RGS3</accession>
<proteinExistence type="inferred from homology"/>
<evidence type="ECO:0000256" key="2">
    <source>
        <dbReference type="ARBA" id="ARBA00022559"/>
    </source>
</evidence>
<dbReference type="OrthoDB" id="6880011at2759"/>
<dbReference type="GO" id="GO:0005739">
    <property type="term" value="C:mitochondrion"/>
    <property type="evidence" value="ECO:0007669"/>
    <property type="project" value="TreeGrafter"/>
</dbReference>
<dbReference type="GO" id="GO:0005777">
    <property type="term" value="C:peroxisome"/>
    <property type="evidence" value="ECO:0007669"/>
    <property type="project" value="TreeGrafter"/>
</dbReference>
<dbReference type="Gene3D" id="2.40.180.10">
    <property type="entry name" value="Catalase core domain"/>
    <property type="match status" value="1"/>
</dbReference>
<evidence type="ECO:0000256" key="5">
    <source>
        <dbReference type="ARBA" id="ARBA00023002"/>
    </source>
</evidence>
<evidence type="ECO:0000313" key="11">
    <source>
        <dbReference type="Proteomes" id="UP000838756"/>
    </source>
</evidence>
<keyword evidence="11" id="KW-1185">Reference proteome</keyword>